<feature type="transmembrane region" description="Helical" evidence="1">
    <location>
        <begin position="257"/>
        <end position="278"/>
    </location>
</feature>
<dbReference type="Gene3D" id="1.20.1070.10">
    <property type="entry name" value="Rhodopsin 7-helix transmembrane proteins"/>
    <property type="match status" value="1"/>
</dbReference>
<accession>A0A8C4MRP9</accession>
<feature type="transmembrane region" description="Helical" evidence="1">
    <location>
        <begin position="95"/>
        <end position="116"/>
    </location>
</feature>
<keyword evidence="1" id="KW-1133">Transmembrane helix</keyword>
<organism evidence="2">
    <name type="scientific">Equus asinus asinus</name>
    <dbReference type="NCBI Taxonomy" id="83772"/>
    <lineage>
        <taxon>Eukaryota</taxon>
        <taxon>Metazoa</taxon>
        <taxon>Chordata</taxon>
        <taxon>Craniata</taxon>
        <taxon>Vertebrata</taxon>
        <taxon>Euteleostomi</taxon>
        <taxon>Mammalia</taxon>
        <taxon>Eutheria</taxon>
        <taxon>Laurasiatheria</taxon>
        <taxon>Perissodactyla</taxon>
        <taxon>Equidae</taxon>
        <taxon>Equus</taxon>
    </lineage>
</organism>
<dbReference type="PANTHER" id="PTHR37680">
    <property type="entry name" value="C130050O18RIK PROTEIN"/>
    <property type="match status" value="1"/>
</dbReference>
<protein>
    <submittedName>
        <fullName evidence="2">Uncharacterized protein</fullName>
    </submittedName>
</protein>
<keyword evidence="1" id="KW-0812">Transmembrane</keyword>
<dbReference type="PANTHER" id="PTHR37680:SF1">
    <property type="entry name" value="C130050O18RIK PROTEIN"/>
    <property type="match status" value="1"/>
</dbReference>
<name>A0A8C4MRP9_EQUAS</name>
<sequence length="356" mass="38436">GGSVHPPRVTPRNAAGCASLTGWTLPKMSSHNMSWIQYPSRVSTAVEDVIASQSVVSRCVHVYVALFVPVSLVTGLFNLTTFLRGRARLGGLDMLLSVLTVTNMLVTLLSLTAISRPDYLATTNLSCAVLSFLANVCYFNAQYVQLAMLFAFLLQGPSSCLRAATSGAQRPAAGLAALGGCAFCSSLGVVALLGTSRELDKTTLCQVDPLTAWPEYEIVKVSLGFGVALVLKLAFFILLIVQLAWRAAPPQRDTASAHLVVLAIALIMFVCRLLYNMALLQRARLKLQRDIGLPRDELLMNLAELVLFGESCVNSLATLFLHKPCRLALLSIPARLTHRCRRGEASNSFSLKRVGS</sequence>
<dbReference type="SUPFAM" id="SSF81321">
    <property type="entry name" value="Family A G protein-coupled receptor-like"/>
    <property type="match status" value="1"/>
</dbReference>
<reference evidence="2" key="1">
    <citation type="submission" date="2023-03" db="UniProtKB">
        <authorList>
            <consortium name="Ensembl"/>
        </authorList>
    </citation>
    <scope>IDENTIFICATION</scope>
</reference>
<feature type="transmembrane region" description="Helical" evidence="1">
    <location>
        <begin position="62"/>
        <end position="83"/>
    </location>
</feature>
<keyword evidence="1" id="KW-0472">Membrane</keyword>
<dbReference type="OMA" id="IVLFCES"/>
<feature type="transmembrane region" description="Helical" evidence="1">
    <location>
        <begin position="223"/>
        <end position="245"/>
    </location>
</feature>
<evidence type="ECO:0000256" key="1">
    <source>
        <dbReference type="SAM" id="Phobius"/>
    </source>
</evidence>
<feature type="transmembrane region" description="Helical" evidence="1">
    <location>
        <begin position="175"/>
        <end position="194"/>
    </location>
</feature>
<feature type="transmembrane region" description="Helical" evidence="1">
    <location>
        <begin position="128"/>
        <end position="154"/>
    </location>
</feature>
<evidence type="ECO:0000313" key="2">
    <source>
        <dbReference type="Ensembl" id="ENSEASP00005030012.1"/>
    </source>
</evidence>
<dbReference type="AlphaFoldDB" id="A0A8C4MRP9"/>
<proteinExistence type="predicted"/>
<dbReference type="Ensembl" id="ENSEAST00005032614.1">
    <property type="protein sequence ID" value="ENSEASP00005030012.1"/>
    <property type="gene ID" value="ENSEASG00005020412.1"/>
</dbReference>